<dbReference type="EMBL" id="CP013389">
    <property type="protein sequence ID" value="AOJ10180.1"/>
    <property type="molecule type" value="Genomic_DNA"/>
</dbReference>
<evidence type="ECO:0000313" key="3">
    <source>
        <dbReference type="EMBL" id="AOJ10180.1"/>
    </source>
</evidence>
<evidence type="ECO:0000256" key="1">
    <source>
        <dbReference type="SAM" id="Phobius"/>
    </source>
</evidence>
<protein>
    <submittedName>
        <fullName evidence="3">Type VI secretion system protein ImpK</fullName>
    </submittedName>
</protein>
<name>A0A1B4G2R8_9BURK</name>
<keyword evidence="1" id="KW-0812">Transmembrane</keyword>
<evidence type="ECO:0000313" key="4">
    <source>
        <dbReference type="Proteomes" id="UP000067711"/>
    </source>
</evidence>
<organism evidence="3 4">
    <name type="scientific">Burkholderia mayonis</name>
    <dbReference type="NCBI Taxonomy" id="1385591"/>
    <lineage>
        <taxon>Bacteria</taxon>
        <taxon>Pseudomonadati</taxon>
        <taxon>Pseudomonadota</taxon>
        <taxon>Betaproteobacteria</taxon>
        <taxon>Burkholderiales</taxon>
        <taxon>Burkholderiaceae</taxon>
        <taxon>Burkholderia</taxon>
        <taxon>pseudomallei group</taxon>
    </lineage>
</organism>
<feature type="transmembrane region" description="Helical" evidence="1">
    <location>
        <begin position="186"/>
        <end position="208"/>
    </location>
</feature>
<dbReference type="NCBIfam" id="TIGR03349">
    <property type="entry name" value="IV_VI_DotU"/>
    <property type="match status" value="1"/>
</dbReference>
<gene>
    <name evidence="3" type="ORF">WS71_23430</name>
</gene>
<dbReference type="AlphaFoldDB" id="A0A1B4G2R8"/>
<proteinExistence type="predicted"/>
<dbReference type="Pfam" id="PF09850">
    <property type="entry name" value="DotU"/>
    <property type="match status" value="1"/>
</dbReference>
<reference evidence="3 4" key="1">
    <citation type="submission" date="2015-12" db="EMBL/GenBank/DDBJ databases">
        <title>Diversity of Burkholderia near neighbor genomes.</title>
        <authorList>
            <person name="Sahl J."/>
            <person name="Wagner D."/>
            <person name="Keim P."/>
        </authorList>
    </citation>
    <scope>NUCLEOTIDE SEQUENCE [LARGE SCALE GENOMIC DNA]</scope>
    <source>
        <strain evidence="3 4">BDU8</strain>
    </source>
</reference>
<dbReference type="InterPro" id="IPR017732">
    <property type="entry name" value="T4/T6SS_DotU"/>
</dbReference>
<evidence type="ECO:0000259" key="2">
    <source>
        <dbReference type="Pfam" id="PF09850"/>
    </source>
</evidence>
<dbReference type="InterPro" id="IPR038522">
    <property type="entry name" value="T4/T6SS_DotU_sf"/>
</dbReference>
<keyword evidence="1" id="KW-0472">Membrane</keyword>
<dbReference type="RefSeq" id="WP_066484288.1">
    <property type="nucleotide sequence ID" value="NZ_CP013389.1"/>
</dbReference>
<dbReference type="PANTHER" id="PTHR38033:SF1">
    <property type="entry name" value="DOTU FAMILY TYPE IV_VI SECRETION SYSTEM PROTEIN"/>
    <property type="match status" value="1"/>
</dbReference>
<dbReference type="Proteomes" id="UP000067711">
    <property type="component" value="Chromosome 1"/>
</dbReference>
<keyword evidence="1" id="KW-1133">Transmembrane helix</keyword>
<feature type="domain" description="Type IV / VI secretion system DotU" evidence="2">
    <location>
        <begin position="3"/>
        <end position="207"/>
    </location>
</feature>
<sequence>MKLSDSMMPLVAYARQFTQHPRGDAAEVALRFEILIDSARDHAACGGASETDVDDALFAVCAWIDEALLNSGWDDADRWTLRLLQKRYFGTSHAGVEFFERLETLDGERADVLEVFLLCLRLGFRGRYGYDGDSRPLEAIQRRAIEALSAQAASRADGEPLFPAAYTGIESHATVAKARAHRRIGFAGLNFGLPLAILLSLYLIYHIVIARMVDSVLPIIVRMVDSDLPGLQ</sequence>
<dbReference type="Gene3D" id="1.25.40.590">
    <property type="entry name" value="Type IV / VI secretion system, DotU"/>
    <property type="match status" value="1"/>
</dbReference>
<dbReference type="PANTHER" id="PTHR38033">
    <property type="entry name" value="MEMBRANE PROTEIN-RELATED"/>
    <property type="match status" value="1"/>
</dbReference>
<accession>A0A1B4G2R8</accession>